<keyword evidence="5 6" id="KW-0472">Membrane</keyword>
<gene>
    <name evidence="7" type="ORF">H9Y05_12915</name>
</gene>
<dbReference type="InterPro" id="IPR005495">
    <property type="entry name" value="LptG/LptF_permease"/>
</dbReference>
<feature type="transmembrane region" description="Helical" evidence="6">
    <location>
        <begin position="12"/>
        <end position="33"/>
    </location>
</feature>
<dbReference type="GO" id="GO:0043190">
    <property type="term" value="C:ATP-binding cassette (ABC) transporter complex"/>
    <property type="evidence" value="ECO:0007669"/>
    <property type="project" value="TreeGrafter"/>
</dbReference>
<dbReference type="PANTHER" id="PTHR33529">
    <property type="entry name" value="SLR0882 PROTEIN-RELATED"/>
    <property type="match status" value="1"/>
</dbReference>
<accession>A0A8J6TTN7</accession>
<feature type="transmembrane region" description="Helical" evidence="6">
    <location>
        <begin position="102"/>
        <end position="122"/>
    </location>
</feature>
<name>A0A8J6TTN7_9FLAO</name>
<keyword evidence="8" id="KW-1185">Reference proteome</keyword>
<evidence type="ECO:0000313" key="8">
    <source>
        <dbReference type="Proteomes" id="UP000652681"/>
    </source>
</evidence>
<evidence type="ECO:0000313" key="7">
    <source>
        <dbReference type="EMBL" id="MBC9813372.1"/>
    </source>
</evidence>
<keyword evidence="3 6" id="KW-0812">Transmembrane</keyword>
<sequence length="495" mass="55978">MKRLSVFSIRSFTGPFLVTFAISMFILIMQFFWKYIDDLMGKGIETIYILELLFYVSASLIPLALPLAMLLSSIMTMGNLAENNELTALKASGLSLYRIMRPLTMIVLIISLATFLFANYVIPVANYKWHSLIYDFQNTKIASIIVPGVYTKELEGYAIKANTKNEDGSFEGITIHDKTTPNELKTVKAEKGTLFKSENGKHLFFNLKNGVIIEEMTIQPPVYDVNGVRQLNNTYKRETRRSTFDQATYKIDLVGFTMSRGDDESFKDDYEMLTVFQISAAIDSVKKKVNSTQGGFVATIKNTHEYFQGINYRKLVDSLHVKSNDTITQRLDITKMTGSEKSNFLANALQKVDSRIATLDTQIEYMNGVTRNSNKYWVEFYRKFALTYAIIVLFFVGAPLGAIIRKGGFGAPVVIAALLFMLYFVLITIGESLVDSEAVSPFWGMWFSSIVLTPIACILMYAAANDSPLFEKETWKSMFGFLRFKRTKKHASTNA</sequence>
<feature type="transmembrane region" description="Helical" evidence="6">
    <location>
        <begin position="53"/>
        <end position="81"/>
    </location>
</feature>
<comment type="caution">
    <text evidence="7">The sequence shown here is derived from an EMBL/GenBank/DDBJ whole genome shotgun (WGS) entry which is preliminary data.</text>
</comment>
<evidence type="ECO:0000256" key="2">
    <source>
        <dbReference type="ARBA" id="ARBA00022475"/>
    </source>
</evidence>
<feature type="transmembrane region" description="Helical" evidence="6">
    <location>
        <begin position="411"/>
        <end position="430"/>
    </location>
</feature>
<evidence type="ECO:0000256" key="3">
    <source>
        <dbReference type="ARBA" id="ARBA00022692"/>
    </source>
</evidence>
<keyword evidence="2" id="KW-1003">Cell membrane</keyword>
<evidence type="ECO:0000256" key="5">
    <source>
        <dbReference type="ARBA" id="ARBA00023136"/>
    </source>
</evidence>
<dbReference type="Proteomes" id="UP000652681">
    <property type="component" value="Unassembled WGS sequence"/>
</dbReference>
<keyword evidence="4 6" id="KW-1133">Transmembrane helix</keyword>
<reference evidence="7" key="1">
    <citation type="submission" date="2020-09" db="EMBL/GenBank/DDBJ databases">
        <title>Taishania pollutisoli gen. nov., sp. nov., Isolated from Tetrabromobisphenol A-Contaminated Soil.</title>
        <authorList>
            <person name="Chen Q."/>
        </authorList>
    </citation>
    <scope>NUCLEOTIDE SEQUENCE</scope>
    <source>
        <strain evidence="7">CZZ-1</strain>
    </source>
</reference>
<dbReference type="GO" id="GO:0015920">
    <property type="term" value="P:lipopolysaccharide transport"/>
    <property type="evidence" value="ECO:0007669"/>
    <property type="project" value="TreeGrafter"/>
</dbReference>
<dbReference type="RefSeq" id="WP_163491344.1">
    <property type="nucleotide sequence ID" value="NZ_JACVEL010000009.1"/>
</dbReference>
<dbReference type="Pfam" id="PF03739">
    <property type="entry name" value="LptF_LptG"/>
    <property type="match status" value="1"/>
</dbReference>
<dbReference type="AlphaFoldDB" id="A0A8J6TTN7"/>
<dbReference type="PANTHER" id="PTHR33529:SF6">
    <property type="entry name" value="YJGP_YJGQ FAMILY PERMEASE"/>
    <property type="match status" value="1"/>
</dbReference>
<organism evidence="7 8">
    <name type="scientific">Taishania pollutisoli</name>
    <dbReference type="NCBI Taxonomy" id="2766479"/>
    <lineage>
        <taxon>Bacteria</taxon>
        <taxon>Pseudomonadati</taxon>
        <taxon>Bacteroidota</taxon>
        <taxon>Flavobacteriia</taxon>
        <taxon>Flavobacteriales</taxon>
        <taxon>Crocinitomicaceae</taxon>
        <taxon>Taishania</taxon>
    </lineage>
</organism>
<proteinExistence type="predicted"/>
<evidence type="ECO:0000256" key="4">
    <source>
        <dbReference type="ARBA" id="ARBA00022989"/>
    </source>
</evidence>
<protein>
    <submittedName>
        <fullName evidence="7">LptF/LptG family permease</fullName>
    </submittedName>
</protein>
<comment type="subcellular location">
    <subcellularLocation>
        <location evidence="1">Cell membrane</location>
        <topology evidence="1">Multi-pass membrane protein</topology>
    </subcellularLocation>
</comment>
<feature type="transmembrane region" description="Helical" evidence="6">
    <location>
        <begin position="442"/>
        <end position="464"/>
    </location>
</feature>
<evidence type="ECO:0000256" key="6">
    <source>
        <dbReference type="SAM" id="Phobius"/>
    </source>
</evidence>
<evidence type="ECO:0000256" key="1">
    <source>
        <dbReference type="ARBA" id="ARBA00004651"/>
    </source>
</evidence>
<feature type="transmembrane region" description="Helical" evidence="6">
    <location>
        <begin position="384"/>
        <end position="404"/>
    </location>
</feature>
<dbReference type="EMBL" id="JACVEL010000009">
    <property type="protein sequence ID" value="MBC9813372.1"/>
    <property type="molecule type" value="Genomic_DNA"/>
</dbReference>